<organism evidence="11 12">
    <name type="scientific">Shewanella insulae</name>
    <dbReference type="NCBI Taxonomy" id="2681496"/>
    <lineage>
        <taxon>Bacteria</taxon>
        <taxon>Pseudomonadati</taxon>
        <taxon>Pseudomonadota</taxon>
        <taxon>Gammaproteobacteria</taxon>
        <taxon>Alteromonadales</taxon>
        <taxon>Shewanellaceae</taxon>
        <taxon>Shewanella</taxon>
    </lineage>
</organism>
<keyword evidence="5 7" id="KW-0807">Transducer</keyword>
<dbReference type="GO" id="GO:0016020">
    <property type="term" value="C:membrane"/>
    <property type="evidence" value="ECO:0007669"/>
    <property type="project" value="UniProtKB-SubCell"/>
</dbReference>
<dbReference type="SUPFAM" id="SSF58104">
    <property type="entry name" value="Methyl-accepting chemotaxis protein (MCP) signaling domain"/>
    <property type="match status" value="1"/>
</dbReference>
<dbReference type="AlphaFoldDB" id="A0A6L7I3E6"/>
<keyword evidence="12" id="KW-1185">Reference proteome</keyword>
<dbReference type="GO" id="GO:0006935">
    <property type="term" value="P:chemotaxis"/>
    <property type="evidence" value="ECO:0007669"/>
    <property type="project" value="InterPro"/>
</dbReference>
<evidence type="ECO:0000256" key="8">
    <source>
        <dbReference type="SAM" id="Phobius"/>
    </source>
</evidence>
<dbReference type="RefSeq" id="WP_160798489.1">
    <property type="nucleotide sequence ID" value="NZ_WRPA01000019.1"/>
</dbReference>
<dbReference type="Pfam" id="PF12729">
    <property type="entry name" value="4HB_MCP_1"/>
    <property type="match status" value="1"/>
</dbReference>
<dbReference type="PANTHER" id="PTHR32089:SF119">
    <property type="entry name" value="METHYL-ACCEPTING CHEMOTAXIS PROTEIN CTPL"/>
    <property type="match status" value="1"/>
</dbReference>
<feature type="transmembrane region" description="Helical" evidence="8">
    <location>
        <begin position="12"/>
        <end position="32"/>
    </location>
</feature>
<dbReference type="PANTHER" id="PTHR32089">
    <property type="entry name" value="METHYL-ACCEPTING CHEMOTAXIS PROTEIN MCPB"/>
    <property type="match status" value="1"/>
</dbReference>
<dbReference type="EMBL" id="WRPA01000019">
    <property type="protein sequence ID" value="MXR70464.1"/>
    <property type="molecule type" value="Genomic_DNA"/>
</dbReference>
<dbReference type="InterPro" id="IPR003660">
    <property type="entry name" value="HAMP_dom"/>
</dbReference>
<dbReference type="Pfam" id="PF00015">
    <property type="entry name" value="MCPsignal"/>
    <property type="match status" value="1"/>
</dbReference>
<evidence type="ECO:0000313" key="11">
    <source>
        <dbReference type="EMBL" id="MXR70464.1"/>
    </source>
</evidence>
<feature type="transmembrane region" description="Helical" evidence="8">
    <location>
        <begin position="188"/>
        <end position="209"/>
    </location>
</feature>
<comment type="caution">
    <text evidence="11">The sequence shown here is derived from an EMBL/GenBank/DDBJ whole genome shotgun (WGS) entry which is preliminary data.</text>
</comment>
<evidence type="ECO:0000313" key="12">
    <source>
        <dbReference type="Proteomes" id="UP000474778"/>
    </source>
</evidence>
<dbReference type="PRINTS" id="PR00260">
    <property type="entry name" value="CHEMTRNSDUCR"/>
</dbReference>
<feature type="domain" description="Methyl-accepting transducer" evidence="9">
    <location>
        <begin position="269"/>
        <end position="505"/>
    </location>
</feature>
<gene>
    <name evidence="11" type="ORF">GNT65_17535</name>
</gene>
<dbReference type="PROSITE" id="PS50885">
    <property type="entry name" value="HAMP"/>
    <property type="match status" value="1"/>
</dbReference>
<dbReference type="InterPro" id="IPR004090">
    <property type="entry name" value="Chemotax_Me-accpt_rcpt"/>
</dbReference>
<comment type="subcellular location">
    <subcellularLocation>
        <location evidence="1">Membrane</location>
        <topology evidence="1">Multi-pass membrane protein</topology>
    </subcellularLocation>
</comment>
<evidence type="ECO:0000259" key="10">
    <source>
        <dbReference type="PROSITE" id="PS50885"/>
    </source>
</evidence>
<sequence length="541" mass="58549">MNNIQIKHKMAFGILLPLSLLICICILAINMMSNIEKGVGTIYNDRVVPLEDLKVIADDYAVFVIDAINKANAGEFSAEQAKQALQEASNNIDNKWRKYVATELTAEEKRLVDEAERLFVPANQKINHLEKLLDGKSGSITGQLNKEIIPLYRVIDPISGTITELISLQLKVAKEEKDKVGDIYQSSISLFLVITLVAAVASIVLGIWINRSVMTPINHIRAQLLTIQQDSDLTVTFDQLNNDELGLISSRLNEVFSHLRGILKGVAQAANSVSDSALALNEFTQVSNARIQQQQAETEQTATAMNEMTATVNEVAQSTTAAADSARNADRFAANGNEIVQLSINSMQALSMQIQSTSGVITHLSQESQHIGSVLSVIKGIAEQTNLLALNAAIEAARAGEQGRGFAVVADEVRSLAQRTQEATQEIETMIETLQSGVSEAVTAMDVGIKQVDDANQQTNKAGEALQEIVASVDNITEMNTHIATAAEEQSSVAENINRSIIAISDIASQSTESALELGHSIAQLTSLADSMRQQVTTFRL</sequence>
<protein>
    <submittedName>
        <fullName evidence="11">HAMP domain-containing protein</fullName>
    </submittedName>
</protein>
<feature type="domain" description="HAMP" evidence="10">
    <location>
        <begin position="211"/>
        <end position="264"/>
    </location>
</feature>
<dbReference type="GO" id="GO:0007165">
    <property type="term" value="P:signal transduction"/>
    <property type="evidence" value="ECO:0007669"/>
    <property type="project" value="UniProtKB-KW"/>
</dbReference>
<dbReference type="InterPro" id="IPR004089">
    <property type="entry name" value="MCPsignal_dom"/>
</dbReference>
<evidence type="ECO:0000256" key="4">
    <source>
        <dbReference type="ARBA" id="ARBA00023136"/>
    </source>
</evidence>
<evidence type="ECO:0000256" key="2">
    <source>
        <dbReference type="ARBA" id="ARBA00022692"/>
    </source>
</evidence>
<accession>A0A6L7I3E6</accession>
<evidence type="ECO:0000256" key="7">
    <source>
        <dbReference type="PROSITE-ProRule" id="PRU00284"/>
    </source>
</evidence>
<reference evidence="11 12" key="1">
    <citation type="submission" date="2019-12" db="EMBL/GenBank/DDBJ databases">
        <title>Shewanella insulae sp. nov., isolated from a tidal flat.</title>
        <authorList>
            <person name="Yoon J.-H."/>
        </authorList>
    </citation>
    <scope>NUCLEOTIDE SEQUENCE [LARGE SCALE GENOMIC DNA]</scope>
    <source>
        <strain evidence="11 12">JBTF-M18</strain>
    </source>
</reference>
<evidence type="ECO:0000256" key="1">
    <source>
        <dbReference type="ARBA" id="ARBA00004141"/>
    </source>
</evidence>
<evidence type="ECO:0000256" key="5">
    <source>
        <dbReference type="ARBA" id="ARBA00023224"/>
    </source>
</evidence>
<keyword evidence="3 8" id="KW-1133">Transmembrane helix</keyword>
<dbReference type="PROSITE" id="PS50111">
    <property type="entry name" value="CHEMOTAXIS_TRANSDUC_2"/>
    <property type="match status" value="1"/>
</dbReference>
<keyword evidence="2 8" id="KW-0812">Transmembrane</keyword>
<dbReference type="GO" id="GO:0004888">
    <property type="term" value="F:transmembrane signaling receptor activity"/>
    <property type="evidence" value="ECO:0007669"/>
    <property type="project" value="InterPro"/>
</dbReference>
<name>A0A6L7I3E6_9GAMM</name>
<evidence type="ECO:0000256" key="3">
    <source>
        <dbReference type="ARBA" id="ARBA00022989"/>
    </source>
</evidence>
<dbReference type="SMART" id="SM00304">
    <property type="entry name" value="HAMP"/>
    <property type="match status" value="1"/>
</dbReference>
<keyword evidence="4 8" id="KW-0472">Membrane</keyword>
<comment type="similarity">
    <text evidence="6">Belongs to the methyl-accepting chemotaxis (MCP) protein family.</text>
</comment>
<evidence type="ECO:0000256" key="6">
    <source>
        <dbReference type="ARBA" id="ARBA00029447"/>
    </source>
</evidence>
<dbReference type="Proteomes" id="UP000474778">
    <property type="component" value="Unassembled WGS sequence"/>
</dbReference>
<proteinExistence type="inferred from homology"/>
<evidence type="ECO:0000259" key="9">
    <source>
        <dbReference type="PROSITE" id="PS50111"/>
    </source>
</evidence>
<dbReference type="SMART" id="SM00283">
    <property type="entry name" value="MA"/>
    <property type="match status" value="1"/>
</dbReference>
<dbReference type="Gene3D" id="1.10.287.950">
    <property type="entry name" value="Methyl-accepting chemotaxis protein"/>
    <property type="match status" value="1"/>
</dbReference>
<dbReference type="CDD" id="cd11386">
    <property type="entry name" value="MCP_signal"/>
    <property type="match status" value="1"/>
</dbReference>
<dbReference type="InterPro" id="IPR024478">
    <property type="entry name" value="HlyB_4HB_MCP"/>
</dbReference>
<dbReference type="FunFam" id="1.10.287.950:FF:000001">
    <property type="entry name" value="Methyl-accepting chemotaxis sensory transducer"/>
    <property type="match status" value="1"/>
</dbReference>